<dbReference type="SUPFAM" id="SSF56801">
    <property type="entry name" value="Acetyl-CoA synthetase-like"/>
    <property type="match status" value="1"/>
</dbReference>
<feature type="domain" description="AMP-dependent synthetase/ligase" evidence="2">
    <location>
        <begin position="65"/>
        <end position="445"/>
    </location>
</feature>
<feature type="domain" description="AMP-binding enzyme C-terminal" evidence="3">
    <location>
        <begin position="511"/>
        <end position="589"/>
    </location>
</feature>
<dbReference type="InterPro" id="IPR025110">
    <property type="entry name" value="AMP-bd_C"/>
</dbReference>
<dbReference type="InterPro" id="IPR020845">
    <property type="entry name" value="AMP-binding_CS"/>
</dbReference>
<gene>
    <name evidence="5" type="ORF">OEZ60_21080</name>
</gene>
<comment type="caution">
    <text evidence="5">The sequence shown here is derived from an EMBL/GenBank/DDBJ whole genome shotgun (WGS) entry which is preliminary data.</text>
</comment>
<evidence type="ECO:0000259" key="2">
    <source>
        <dbReference type="Pfam" id="PF00501"/>
    </source>
</evidence>
<reference evidence="5 6" key="1">
    <citation type="submission" date="2022-10" db="EMBL/GenBank/DDBJ databases">
        <title>Defluviimonas sp. nov., isolated from ocean surface sediments.</title>
        <authorList>
            <person name="He W."/>
            <person name="Wang L."/>
            <person name="Zhang D.-F."/>
        </authorList>
    </citation>
    <scope>NUCLEOTIDE SEQUENCE [LARGE SCALE GENOMIC DNA]</scope>
    <source>
        <strain evidence="5 6">WL0024</strain>
    </source>
</reference>
<evidence type="ECO:0000259" key="3">
    <source>
        <dbReference type="Pfam" id="PF13193"/>
    </source>
</evidence>
<evidence type="ECO:0000313" key="6">
    <source>
        <dbReference type="Proteomes" id="UP001209535"/>
    </source>
</evidence>
<protein>
    <submittedName>
        <fullName evidence="5">Propionyl-CoA synthetase</fullName>
    </submittedName>
</protein>
<dbReference type="InterPro" id="IPR000873">
    <property type="entry name" value="AMP-dep_synth/lig_dom"/>
</dbReference>
<dbReference type="PANTHER" id="PTHR43347">
    <property type="entry name" value="ACYL-COA SYNTHETASE"/>
    <property type="match status" value="1"/>
</dbReference>
<dbReference type="InterPro" id="IPR032387">
    <property type="entry name" value="ACAS_N"/>
</dbReference>
<evidence type="ECO:0000313" key="5">
    <source>
        <dbReference type="EMBL" id="MCU9850482.1"/>
    </source>
</evidence>
<keyword evidence="6" id="KW-1185">Reference proteome</keyword>
<name>A0ABT2X980_9RHOB</name>
<organism evidence="5 6">
    <name type="scientific">Albidovulum salinarum</name>
    <dbReference type="NCBI Taxonomy" id="2984153"/>
    <lineage>
        <taxon>Bacteria</taxon>
        <taxon>Pseudomonadati</taxon>
        <taxon>Pseudomonadota</taxon>
        <taxon>Alphaproteobacteria</taxon>
        <taxon>Rhodobacterales</taxon>
        <taxon>Paracoccaceae</taxon>
        <taxon>Albidovulum</taxon>
    </lineage>
</organism>
<accession>A0ABT2X980</accession>
<sequence length="631" mass="68160">MATYREVYDGWKADPEAFWLDAAKAVDWIKAPERALDGSTAPLYQWFPDATCNTCWNAVDRHVEAGRGDQPAIIHDSPVTDSKTTISYAELKDRVARLAGALSGRGVTKGDRVIIYMPMVPEALVAMLACARIGAVHSVVFGGFAAHELAVRIEDAKPKAVIAASCGIEPGRVVEYKPLLDEAIRQSAHKPDFTVVYQRPMCKAAMEPGRDLDWDETVAAATHADCVPVGGADPLYILYTSGTTGQPKGVVRHNGGHMVALLWTMRNLYDVKPGDVYWAASDVGWVVGHSYICYAPLLMGCTTIVFEGKPVGTPDAGTFWRVIEEHGVKVLFTAPTALRAIKRDDPSAEHVGRYDLSGLQALFLAGERADPDTILWAQKHLKKPVIDHWWQTETGWAIAANPLGIEELPVKPGSPAVPMPGYDIRILDEGGHPLPAGTLGAIAIKLPLPPGTLPTLWNAEDRFRKSYLSHFPGYYETGDAGIMDEDGYVSIMARTDDVINVAGHRLSTGAMEEVLASHPDVAECAVIGIGDQLKGQAPLGLICLNSGVTRDPAEIEKECVKLIRQEIGPVAAFKLCMAVDRLPKTRSGKILRGTMVAIADGAPWKMPATIDDPAILDEIKERIGGLGHPAG</sequence>
<evidence type="ECO:0000259" key="4">
    <source>
        <dbReference type="Pfam" id="PF16177"/>
    </source>
</evidence>
<dbReference type="Gene3D" id="3.30.300.30">
    <property type="match status" value="1"/>
</dbReference>
<dbReference type="InterPro" id="IPR045851">
    <property type="entry name" value="AMP-bd_C_sf"/>
</dbReference>
<dbReference type="EMBL" id="JAOVQO010000032">
    <property type="protein sequence ID" value="MCU9850482.1"/>
    <property type="molecule type" value="Genomic_DNA"/>
</dbReference>
<dbReference type="Pfam" id="PF16177">
    <property type="entry name" value="ACAS_N"/>
    <property type="match status" value="1"/>
</dbReference>
<dbReference type="PANTHER" id="PTHR43347:SF3">
    <property type="entry name" value="ACYL-COA SYNTHETASE SHORT-CHAIN FAMILY MEMBER 3, MITOCHONDRIAL"/>
    <property type="match status" value="1"/>
</dbReference>
<dbReference type="RefSeq" id="WP_263340648.1">
    <property type="nucleotide sequence ID" value="NZ_JAOVQO010000032.1"/>
</dbReference>
<comment type="similarity">
    <text evidence="1">Belongs to the ATP-dependent AMP-binding enzyme family.</text>
</comment>
<dbReference type="Proteomes" id="UP001209535">
    <property type="component" value="Unassembled WGS sequence"/>
</dbReference>
<dbReference type="Pfam" id="PF13193">
    <property type="entry name" value="AMP-binding_C"/>
    <property type="match status" value="1"/>
</dbReference>
<dbReference type="CDD" id="cd05967">
    <property type="entry name" value="PrpE"/>
    <property type="match status" value="1"/>
</dbReference>
<evidence type="ECO:0000256" key="1">
    <source>
        <dbReference type="ARBA" id="ARBA00006432"/>
    </source>
</evidence>
<dbReference type="Gene3D" id="3.40.50.12780">
    <property type="entry name" value="N-terminal domain of ligase-like"/>
    <property type="match status" value="1"/>
</dbReference>
<dbReference type="InterPro" id="IPR042099">
    <property type="entry name" value="ANL_N_sf"/>
</dbReference>
<dbReference type="Pfam" id="PF00501">
    <property type="entry name" value="AMP-binding"/>
    <property type="match status" value="1"/>
</dbReference>
<feature type="domain" description="Acetyl-coenzyme A synthetase N-terminal" evidence="4">
    <location>
        <begin position="4"/>
        <end position="58"/>
    </location>
</feature>
<proteinExistence type="inferred from homology"/>
<dbReference type="PROSITE" id="PS00455">
    <property type="entry name" value="AMP_BINDING"/>
    <property type="match status" value="1"/>
</dbReference>